<evidence type="ECO:0000256" key="4">
    <source>
        <dbReference type="PROSITE-ProRule" id="PRU00325"/>
    </source>
</evidence>
<dbReference type="SMART" id="SM00666">
    <property type="entry name" value="PB1"/>
    <property type="match status" value="1"/>
</dbReference>
<dbReference type="SUPFAM" id="SSF54277">
    <property type="entry name" value="CAD &amp; PB1 domains"/>
    <property type="match status" value="1"/>
</dbReference>
<feature type="region of interest" description="Disordered" evidence="5">
    <location>
        <begin position="856"/>
        <end position="884"/>
    </location>
</feature>
<name>A0A9Q0GRB2_9MAGN</name>
<dbReference type="InterPro" id="IPR018289">
    <property type="entry name" value="MULE_transposase_dom"/>
</dbReference>
<feature type="region of interest" description="Disordered" evidence="5">
    <location>
        <begin position="200"/>
        <end position="219"/>
    </location>
</feature>
<dbReference type="Pfam" id="PF10551">
    <property type="entry name" value="MULE"/>
    <property type="match status" value="1"/>
</dbReference>
<organism evidence="7 8">
    <name type="scientific">Protea cynaroides</name>
    <dbReference type="NCBI Taxonomy" id="273540"/>
    <lineage>
        <taxon>Eukaryota</taxon>
        <taxon>Viridiplantae</taxon>
        <taxon>Streptophyta</taxon>
        <taxon>Embryophyta</taxon>
        <taxon>Tracheophyta</taxon>
        <taxon>Spermatophyta</taxon>
        <taxon>Magnoliopsida</taxon>
        <taxon>Proteales</taxon>
        <taxon>Proteaceae</taxon>
        <taxon>Protea</taxon>
    </lineage>
</organism>
<dbReference type="SMART" id="SM00575">
    <property type="entry name" value="ZnF_PMZ"/>
    <property type="match status" value="1"/>
</dbReference>
<dbReference type="PANTHER" id="PTHR31973:SF149">
    <property type="entry name" value="SWIM-TYPE DOMAIN-CONTAINING PROTEIN"/>
    <property type="match status" value="1"/>
</dbReference>
<evidence type="ECO:0000256" key="5">
    <source>
        <dbReference type="SAM" id="MobiDB-lite"/>
    </source>
</evidence>
<dbReference type="AlphaFoldDB" id="A0A9Q0GRB2"/>
<dbReference type="CDD" id="cd06410">
    <property type="entry name" value="PB1_UP2"/>
    <property type="match status" value="1"/>
</dbReference>
<evidence type="ECO:0000313" key="7">
    <source>
        <dbReference type="EMBL" id="KAJ4952139.1"/>
    </source>
</evidence>
<dbReference type="EMBL" id="JAMYWD010000012">
    <property type="protein sequence ID" value="KAJ4952139.1"/>
    <property type="molecule type" value="Genomic_DNA"/>
</dbReference>
<accession>A0A9Q0GRB2</accession>
<evidence type="ECO:0000256" key="2">
    <source>
        <dbReference type="ARBA" id="ARBA00022771"/>
    </source>
</evidence>
<keyword evidence="8" id="KW-1185">Reference proteome</keyword>
<dbReference type="PROSITE" id="PS50966">
    <property type="entry name" value="ZF_SWIM"/>
    <property type="match status" value="1"/>
</dbReference>
<evidence type="ECO:0000313" key="8">
    <source>
        <dbReference type="Proteomes" id="UP001141806"/>
    </source>
</evidence>
<dbReference type="InterPro" id="IPR004332">
    <property type="entry name" value="Transposase_MuDR"/>
</dbReference>
<dbReference type="PANTHER" id="PTHR31973">
    <property type="entry name" value="POLYPROTEIN, PUTATIVE-RELATED"/>
    <property type="match status" value="1"/>
</dbReference>
<dbReference type="InterPro" id="IPR007527">
    <property type="entry name" value="Znf_SWIM"/>
</dbReference>
<feature type="compositionally biased region" description="Low complexity" evidence="5">
    <location>
        <begin position="200"/>
        <end position="216"/>
    </location>
</feature>
<keyword evidence="2 4" id="KW-0863">Zinc-finger</keyword>
<sequence length="911" mass="101435">MARGKLILICQSGGEFVSNNDGSLQYTGGEAHAVDVHQSTSFDDLKLELAEMWNCDIKTMSIKYFLPSNRRTLITVSNEKELKRMIDFHGNSVTADVFIFGKERVSHDVLNMNVSRGNRTMAAEPVKHIATSTRATATLVGAAPVVTTAVMDATNATPADARATLAVASASTPVTDAAPSISAPTIAAPVIVTPTDATTSATSDATVSPTTTTATSNSFPDCTSGRTLDVATDAAIPSSTGISTIPTIPTDGATLNNVQLQKRTASWTFGINGLTIVAVADNVGQERGIASKENKAINPTSVDAVDDEGRRHSETSITVFNNPTDDVVSDDAWLKRIIATWKKGIKGEGQQFKSVHEFRDVLRKYSLAHHFVYQMKKNDTDRATAICKAEGCSWRIHASWIPSTGSFMIKKMNKLHTCGEIVGKSSHSTKKWLSSVIKDRLRETPNYKPRVIASDICREFGIELNYSQIWRGMEGARVELQGSYKEAYNQLPQFCEKVVETNPGSFASFNTKDDLSFQRLFISHYASLYGFQNGCRPLMFLDSTSLKSKYQEILLVATSVDGNDGAFPVAFAVVDVENDGNWHWFLEQLKPVILSTRTITFVSDKDKGLRKSVHEVFQNAHHGYCIHHLMEKFKKNLKGPYHGDGKCSLARNLLAAAHASRLDGFRNYTQKIKSVSSEAYNWVMQSEPEYWANAQFKGERYNQIKLDIVELLNYWIKEVRDLPIIQKIDTISCKMMELIYTRRVESSNWHTKLTPSKEERLKEEKIKACTLKVLFSSDSMFEVHDDSIHVVNIDQWDCSCRGWKIIGLPCCHAIAVFNCTGRSPYDYCSRYFMTEAFVLTYSESINPIPDIAKPVSKESSDAAQVHPPHIHRPPSQPNKRKRTKFQETVKRPLHCGKCNGEGHNRATCKET</sequence>
<proteinExistence type="predicted"/>
<protein>
    <recommendedName>
        <fullName evidence="6">SWIM-type domain-containing protein</fullName>
    </recommendedName>
</protein>
<dbReference type="GO" id="GO:0008270">
    <property type="term" value="F:zinc ion binding"/>
    <property type="evidence" value="ECO:0007669"/>
    <property type="project" value="UniProtKB-KW"/>
</dbReference>
<feature type="compositionally biased region" description="Basic residues" evidence="5">
    <location>
        <begin position="868"/>
        <end position="883"/>
    </location>
</feature>
<dbReference type="InterPro" id="IPR000270">
    <property type="entry name" value="PB1_dom"/>
</dbReference>
<dbReference type="OrthoDB" id="125347at2759"/>
<comment type="caution">
    <text evidence="7">The sequence shown here is derived from an EMBL/GenBank/DDBJ whole genome shotgun (WGS) entry which is preliminary data.</text>
</comment>
<keyword evidence="3" id="KW-0862">Zinc</keyword>
<gene>
    <name evidence="7" type="ORF">NE237_028971</name>
</gene>
<dbReference type="Pfam" id="PF00564">
    <property type="entry name" value="PB1"/>
    <property type="match status" value="1"/>
</dbReference>
<dbReference type="Pfam" id="PF03108">
    <property type="entry name" value="DBD_Tnp_Mut"/>
    <property type="match status" value="1"/>
</dbReference>
<dbReference type="Proteomes" id="UP001141806">
    <property type="component" value="Unassembled WGS sequence"/>
</dbReference>
<evidence type="ECO:0000259" key="6">
    <source>
        <dbReference type="PROSITE" id="PS50966"/>
    </source>
</evidence>
<evidence type="ECO:0000256" key="1">
    <source>
        <dbReference type="ARBA" id="ARBA00022723"/>
    </source>
</evidence>
<feature type="domain" description="SWIM-type" evidence="6">
    <location>
        <begin position="789"/>
        <end position="821"/>
    </location>
</feature>
<reference evidence="7" key="1">
    <citation type="journal article" date="2023" name="Plant J.">
        <title>The genome of the king protea, Protea cynaroides.</title>
        <authorList>
            <person name="Chang J."/>
            <person name="Duong T.A."/>
            <person name="Schoeman C."/>
            <person name="Ma X."/>
            <person name="Roodt D."/>
            <person name="Barker N."/>
            <person name="Li Z."/>
            <person name="Van de Peer Y."/>
            <person name="Mizrachi E."/>
        </authorList>
    </citation>
    <scope>NUCLEOTIDE SEQUENCE</scope>
    <source>
        <tissue evidence="7">Young leaves</tissue>
    </source>
</reference>
<dbReference type="InterPro" id="IPR006564">
    <property type="entry name" value="Znf_PMZ"/>
</dbReference>
<evidence type="ECO:0000256" key="3">
    <source>
        <dbReference type="ARBA" id="ARBA00022833"/>
    </source>
</evidence>
<keyword evidence="1" id="KW-0479">Metal-binding</keyword>
<dbReference type="Pfam" id="PF04434">
    <property type="entry name" value="SWIM"/>
    <property type="match status" value="1"/>
</dbReference>